<dbReference type="AGR" id="ZFIN:ZDB-GENE-050306-57"/>
<feature type="domain" description="VPS9" evidence="2">
    <location>
        <begin position="521"/>
        <end position="678"/>
    </location>
</feature>
<dbReference type="SMART" id="SM00167">
    <property type="entry name" value="VPS9"/>
    <property type="match status" value="1"/>
</dbReference>
<dbReference type="Proteomes" id="UP000000437">
    <property type="component" value="Chromosome 18"/>
</dbReference>
<dbReference type="AlphaFoldDB" id="A0A8M2BH61"/>
<dbReference type="RefSeq" id="XP_068070863.1">
    <property type="nucleotide sequence ID" value="XM_068214762.1"/>
</dbReference>
<name>A0A8M2BH61_DANRE</name>
<dbReference type="GO" id="GO:0031267">
    <property type="term" value="F:small GTPase binding"/>
    <property type="evidence" value="ECO:0000318"/>
    <property type="project" value="GO_Central"/>
</dbReference>
<dbReference type="SUPFAM" id="SSF109993">
    <property type="entry name" value="VPS9 domain"/>
    <property type="match status" value="1"/>
</dbReference>
<dbReference type="ZFIN" id="ZDB-GENE-050306-57">
    <property type="gene designation" value="vps9d1"/>
</dbReference>
<dbReference type="OrthoDB" id="10264848at2759"/>
<dbReference type="PROSITE" id="PS51205">
    <property type="entry name" value="VPS9"/>
    <property type="match status" value="1"/>
</dbReference>
<organism evidence="3 4">
    <name type="scientific">Danio rerio</name>
    <name type="common">Zebrafish</name>
    <name type="synonym">Brachydanio rerio</name>
    <dbReference type="NCBI Taxonomy" id="7955"/>
    <lineage>
        <taxon>Eukaryota</taxon>
        <taxon>Metazoa</taxon>
        <taxon>Chordata</taxon>
        <taxon>Craniata</taxon>
        <taxon>Vertebrata</taxon>
        <taxon>Euteleostomi</taxon>
        <taxon>Actinopterygii</taxon>
        <taxon>Neopterygii</taxon>
        <taxon>Teleostei</taxon>
        <taxon>Ostariophysi</taxon>
        <taxon>Cypriniformes</taxon>
        <taxon>Danionidae</taxon>
        <taxon>Danioninae</taxon>
        <taxon>Danio</taxon>
    </lineage>
</organism>
<dbReference type="CTD" id="9605"/>
<sequence length="685" mass="76963">MAAPLGDSSLRPLQNAMRLVKVAIQLDTGNKHKEAYCEYLRSINYISHALLEDATSKQEGEMEFVELEKMVKLVEQCLERVKSCIIRKQKSPPAVTSSASLTTVPAMNATSQPKMTETPNEVSLLSETQDKELPTRHRRVLSEGGEVGSPFLPPEVFQKLQTVESQDNRKELTPIEEASRLNQKLKANYEARLARLTPGQATQKTSLTLSLQRQMMENLIIAKARQDALQRKMEERRLRLQEEANRRFATCGTMTPEEQEQRVLYASVLEYEQDHEWPKIWKAKLKKSPNDPALVSGLIACLLSYPDHPVMKLLKRLQYRVYNRLYPIVSQCSPLNTTSGHSLSLKPSRSAHSLLLSDCPISPHHQQSPFKSALTHSLSDASISLSPSRDLNANDTKSEADPDDSSSLLTTDRENSFEDLEKFLTQLDWVPSHSGDDDDTDPDVTFESQIHDLEERALKEHLKAIVKDIHNAIDRLLSLCLLSFECLNTANSKDQCVASMEEVFFTPIWRPLLALFRKVHGEREQAVESSMHLYHHVSPGDVGVASKLFPRDLAVLHGSYPYESAVQELKLLCREYCPQKKLECIVRTLRIICGCAEDYRLLQENDPPPRSAAIGADDLLPILAFVALRSEMPQLVSECAALEEFIHEGYLIGEEGYCLTSLQSALTYVESMLPSGAPPPAPKPT</sequence>
<evidence type="ECO:0000313" key="3">
    <source>
        <dbReference type="Proteomes" id="UP000000437"/>
    </source>
</evidence>
<dbReference type="GO" id="GO:0005085">
    <property type="term" value="F:guanyl-nucleotide exchange factor activity"/>
    <property type="evidence" value="ECO:0000318"/>
    <property type="project" value="GO_Central"/>
</dbReference>
<evidence type="ECO:0000256" key="1">
    <source>
        <dbReference type="SAM" id="MobiDB-lite"/>
    </source>
</evidence>
<evidence type="ECO:0000313" key="4">
    <source>
        <dbReference type="RefSeq" id="XP_005169985.1"/>
    </source>
</evidence>
<dbReference type="Gene3D" id="1.20.1050.80">
    <property type="entry name" value="VPS9 domain"/>
    <property type="match status" value="1"/>
</dbReference>
<dbReference type="InterPro" id="IPR045046">
    <property type="entry name" value="Vps9-like"/>
</dbReference>
<dbReference type="GO" id="GO:0005829">
    <property type="term" value="C:cytosol"/>
    <property type="evidence" value="ECO:0000318"/>
    <property type="project" value="GO_Central"/>
</dbReference>
<accession>A0A8M2BH61</accession>
<keyword evidence="3" id="KW-1185">Reference proteome</keyword>
<dbReference type="GO" id="GO:0016192">
    <property type="term" value="P:vesicle-mediated transport"/>
    <property type="evidence" value="ECO:0007669"/>
    <property type="project" value="InterPro"/>
</dbReference>
<reference evidence="3" key="1">
    <citation type="journal article" date="2013" name="Nature">
        <title>The zebrafish reference genome sequence and its relationship to the human genome.</title>
        <authorList>
            <consortium name="Genome Reference Consortium Zebrafish"/>
            <person name="Howe K."/>
            <person name="Clark M.D."/>
            <person name="Torroja C.F."/>
            <person name="Torrance J."/>
            <person name="Berthelot C."/>
            <person name="Muffato M."/>
            <person name="Collins J.E."/>
            <person name="Humphray S."/>
            <person name="McLaren K."/>
            <person name="Matthews L."/>
            <person name="McLaren S."/>
            <person name="Sealy I."/>
            <person name="Caccamo M."/>
            <person name="Churcher C."/>
            <person name="Scott C."/>
            <person name="Barrett J.C."/>
            <person name="Koch R."/>
            <person name="Rauch G.J."/>
            <person name="White S."/>
            <person name="Chow W."/>
            <person name="Kilian B."/>
            <person name="Quintais L.T."/>
            <person name="Guerra-Assuncao J.A."/>
            <person name="Zhou Y."/>
            <person name="Gu Y."/>
            <person name="Yen J."/>
            <person name="Vogel J.H."/>
            <person name="Eyre T."/>
            <person name="Redmond S."/>
            <person name="Banerjee R."/>
            <person name="Chi J."/>
            <person name="Fu B."/>
            <person name="Langley E."/>
            <person name="Maguire S.F."/>
            <person name="Laird G.K."/>
            <person name="Lloyd D."/>
            <person name="Kenyon E."/>
            <person name="Donaldson S."/>
            <person name="Sehra H."/>
            <person name="Almeida-King J."/>
            <person name="Loveland J."/>
            <person name="Trevanion S."/>
            <person name="Jones M."/>
            <person name="Quail M."/>
            <person name="Willey D."/>
            <person name="Hunt A."/>
            <person name="Burton J."/>
            <person name="Sims S."/>
            <person name="McLay K."/>
            <person name="Plumb B."/>
            <person name="Davis J."/>
            <person name="Clee C."/>
            <person name="Oliver K."/>
            <person name="Clark R."/>
            <person name="Riddle C."/>
            <person name="Elliot D."/>
            <person name="Eliott D."/>
            <person name="Threadgold G."/>
            <person name="Harden G."/>
            <person name="Ware D."/>
            <person name="Begum S."/>
            <person name="Mortimore B."/>
            <person name="Mortimer B."/>
            <person name="Kerry G."/>
            <person name="Heath P."/>
            <person name="Phillimore B."/>
            <person name="Tracey A."/>
            <person name="Corby N."/>
            <person name="Dunn M."/>
            <person name="Johnson C."/>
            <person name="Wood J."/>
            <person name="Clark S."/>
            <person name="Pelan S."/>
            <person name="Griffiths G."/>
            <person name="Smith M."/>
            <person name="Glithero R."/>
            <person name="Howden P."/>
            <person name="Barker N."/>
            <person name="Lloyd C."/>
            <person name="Stevens C."/>
            <person name="Harley J."/>
            <person name="Holt K."/>
            <person name="Panagiotidis G."/>
            <person name="Lovell J."/>
            <person name="Beasley H."/>
            <person name="Henderson C."/>
            <person name="Gordon D."/>
            <person name="Auger K."/>
            <person name="Wright D."/>
            <person name="Collins J."/>
            <person name="Raisen C."/>
            <person name="Dyer L."/>
            <person name="Leung K."/>
            <person name="Robertson L."/>
            <person name="Ambridge K."/>
            <person name="Leongamornlert D."/>
            <person name="McGuire S."/>
            <person name="Gilderthorp R."/>
            <person name="Griffiths C."/>
            <person name="Manthravadi D."/>
            <person name="Nichol S."/>
            <person name="Barker G."/>
            <person name="Whitehead S."/>
            <person name="Kay M."/>
            <person name="Brown J."/>
            <person name="Murnane C."/>
            <person name="Gray E."/>
            <person name="Humphries M."/>
            <person name="Sycamore N."/>
            <person name="Barker D."/>
            <person name="Saunders D."/>
            <person name="Wallis J."/>
            <person name="Babbage A."/>
            <person name="Hammond S."/>
            <person name="Mashreghi-Mohammadi M."/>
            <person name="Barr L."/>
            <person name="Martin S."/>
            <person name="Wray P."/>
            <person name="Ellington A."/>
            <person name="Matthews N."/>
            <person name="Ellwood M."/>
            <person name="Woodmansey R."/>
            <person name="Clark G."/>
            <person name="Cooper J."/>
            <person name="Cooper J."/>
            <person name="Tromans A."/>
            <person name="Grafham D."/>
            <person name="Skuce C."/>
            <person name="Pandian R."/>
            <person name="Andrews R."/>
            <person name="Harrison E."/>
            <person name="Kimberley A."/>
            <person name="Garnett J."/>
            <person name="Fosker N."/>
            <person name="Hall R."/>
            <person name="Garner P."/>
            <person name="Kelly D."/>
            <person name="Bird C."/>
            <person name="Palmer S."/>
            <person name="Gehring I."/>
            <person name="Berger A."/>
            <person name="Dooley C.M."/>
            <person name="Ersan-Urun Z."/>
            <person name="Eser C."/>
            <person name="Geiger H."/>
            <person name="Geisler M."/>
            <person name="Karotki L."/>
            <person name="Kirn A."/>
            <person name="Konantz J."/>
            <person name="Konantz M."/>
            <person name="Oberlander M."/>
            <person name="Rudolph-Geiger S."/>
            <person name="Teucke M."/>
            <person name="Lanz C."/>
            <person name="Raddatz G."/>
            <person name="Osoegawa K."/>
            <person name="Zhu B."/>
            <person name="Rapp A."/>
            <person name="Widaa S."/>
            <person name="Langford C."/>
            <person name="Yang F."/>
            <person name="Schuster S.C."/>
            <person name="Carter N.P."/>
            <person name="Harrow J."/>
            <person name="Ning Z."/>
            <person name="Herrero J."/>
            <person name="Searle S.M."/>
            <person name="Enright A."/>
            <person name="Geisler R."/>
            <person name="Plasterk R.H."/>
            <person name="Lee C."/>
            <person name="Westerfield M."/>
            <person name="de Jong P.J."/>
            <person name="Zon L.I."/>
            <person name="Postlethwait J.H."/>
            <person name="Nusslein-Volhard C."/>
            <person name="Hubbard T.J."/>
            <person name="Roest Crollius H."/>
            <person name="Rogers J."/>
            <person name="Stemple D.L."/>
        </authorList>
    </citation>
    <scope>NUCLEOTIDE SEQUENCE [LARGE SCALE GENOMIC DNA]</scope>
    <source>
        <strain evidence="3">Tuebingen</strain>
    </source>
</reference>
<evidence type="ECO:0000313" key="6">
    <source>
        <dbReference type="ZFIN" id="ZDB-GENE-050306-57"/>
    </source>
</evidence>
<dbReference type="PANTHER" id="PTHR23101">
    <property type="entry name" value="RAB GDP/GTP EXCHANGE FACTOR"/>
    <property type="match status" value="1"/>
</dbReference>
<dbReference type="Pfam" id="PF02204">
    <property type="entry name" value="VPS9"/>
    <property type="match status" value="1"/>
</dbReference>
<gene>
    <name evidence="4 5 6" type="primary">vps9d1</name>
    <name evidence="4 5" type="synonym">c18h16orf7</name>
    <name evidence="4 5" type="synonym">id:ibd5127</name>
    <name evidence="4 5" type="synonym">wu:fa56d01</name>
    <name evidence="4 5" type="synonym">zgc:113159</name>
    <name evidence="4 5" type="synonym">zgc:158780</name>
</gene>
<evidence type="ECO:0000313" key="5">
    <source>
        <dbReference type="RefSeq" id="XP_068070863.1"/>
    </source>
</evidence>
<protein>
    <submittedName>
        <fullName evidence="4 5">VPS9 domain-containing protein 1 isoform X1</fullName>
    </submittedName>
</protein>
<feature type="region of interest" description="Disordered" evidence="1">
    <location>
        <begin position="385"/>
        <end position="410"/>
    </location>
</feature>
<evidence type="ECO:0000259" key="2">
    <source>
        <dbReference type="PROSITE" id="PS51205"/>
    </source>
</evidence>
<dbReference type="PANTHER" id="PTHR23101:SF98">
    <property type="entry name" value="VPS9 DOMAIN-CONTAINING PROTEIN 1"/>
    <property type="match status" value="1"/>
</dbReference>
<dbReference type="RefSeq" id="XP_005169985.1">
    <property type="nucleotide sequence ID" value="XM_005169928.5"/>
</dbReference>
<dbReference type="InterPro" id="IPR003123">
    <property type="entry name" value="VPS9"/>
</dbReference>
<dbReference type="GeneID" id="503773"/>
<dbReference type="GO" id="GO:0030139">
    <property type="term" value="C:endocytic vesicle"/>
    <property type="evidence" value="ECO:0000318"/>
    <property type="project" value="GO_Central"/>
</dbReference>
<reference evidence="4 5" key="2">
    <citation type="submission" date="2025-04" db="UniProtKB">
        <authorList>
            <consortium name="RefSeq"/>
        </authorList>
    </citation>
    <scope>IDENTIFICATION</scope>
    <source>
        <strain evidence="4 5">Tuebingen</strain>
    </source>
</reference>
<proteinExistence type="predicted"/>
<dbReference type="InterPro" id="IPR037191">
    <property type="entry name" value="VPS9_dom_sf"/>
</dbReference>